<protein>
    <submittedName>
        <fullName evidence="1">Helix-turn-helix, AraC type:ThiJ/PfpI</fullName>
    </submittedName>
</protein>
<keyword evidence="2" id="KW-1185">Reference proteome</keyword>
<reference evidence="1 2" key="1">
    <citation type="journal article" date="2011" name="PLoS Pathog.">
        <title>Dynamic evolution of pathogenicity revealed by sequencing and comparative genomics of 19 Pseudomonas syringae isolates.</title>
        <authorList>
            <person name="Baltrus D.A."/>
            <person name="Nishimura M.T."/>
            <person name="Romanchuk A."/>
            <person name="Chang J.H."/>
            <person name="Mukhtar M.S."/>
            <person name="Cherkis K."/>
            <person name="Roach J."/>
            <person name="Grant S.R."/>
            <person name="Jones C.D."/>
            <person name="Dangl J.L."/>
        </authorList>
    </citation>
    <scope>NUCLEOTIDE SEQUENCE [LARGE SCALE GENOMIC DNA]</scope>
    <source>
        <strain evidence="1 2">1704B</strain>
    </source>
</reference>
<feature type="non-terminal residue" evidence="1">
    <location>
        <position position="57"/>
    </location>
</feature>
<name>F3GQ26_PSESJ</name>
<dbReference type="Proteomes" id="UP000004986">
    <property type="component" value="Unassembled WGS sequence"/>
</dbReference>
<organism evidence="1 2">
    <name type="scientific">Pseudomonas syringae pv. pisi str. 1704B</name>
    <dbReference type="NCBI Taxonomy" id="629263"/>
    <lineage>
        <taxon>Bacteria</taxon>
        <taxon>Pseudomonadati</taxon>
        <taxon>Pseudomonadota</taxon>
        <taxon>Gammaproteobacteria</taxon>
        <taxon>Pseudomonadales</taxon>
        <taxon>Pseudomonadaceae</taxon>
        <taxon>Pseudomonas</taxon>
        <taxon>Pseudomonas syringae</taxon>
    </lineage>
</organism>
<feature type="non-terminal residue" evidence="1">
    <location>
        <position position="1"/>
    </location>
</feature>
<evidence type="ECO:0000313" key="1">
    <source>
        <dbReference type="EMBL" id="EGH49179.1"/>
    </source>
</evidence>
<evidence type="ECO:0000313" key="2">
    <source>
        <dbReference type="Proteomes" id="UP000004986"/>
    </source>
</evidence>
<dbReference type="AlphaFoldDB" id="F3GQ26"/>
<accession>F3GQ26</accession>
<comment type="caution">
    <text evidence="1">The sequence shown here is derived from an EMBL/GenBank/DDBJ whole genome shotgun (WGS) entry which is preliminary data.</text>
</comment>
<dbReference type="EMBL" id="AEAI01003932">
    <property type="protein sequence ID" value="EGH49179.1"/>
    <property type="molecule type" value="Genomic_DNA"/>
</dbReference>
<sequence>GAVQASNGMSVNADSALEPLKKGTTLLVVAGFEPLQFATPALQHWLRRLDHECVTLA</sequence>
<proteinExistence type="predicted"/>
<gene>
    <name evidence="1" type="ORF">PSYPI_45216</name>
</gene>
<dbReference type="HOGENOM" id="CLU_3001308_0_0_6"/>